<dbReference type="InterPro" id="IPR019020">
    <property type="entry name" value="Cyt-c552/DMSO_Rdtase_haem-bd"/>
</dbReference>
<dbReference type="SMART" id="SM00887">
    <property type="entry name" value="EB_dh"/>
    <property type="match status" value="1"/>
</dbReference>
<dbReference type="GO" id="GO:0020037">
    <property type="term" value="F:heme binding"/>
    <property type="evidence" value="ECO:0007669"/>
    <property type="project" value="InterPro"/>
</dbReference>
<feature type="signal peptide" evidence="6">
    <location>
        <begin position="1"/>
        <end position="28"/>
    </location>
</feature>
<accession>A0A1F6TXA9</accession>
<keyword evidence="3" id="KW-0479">Metal-binding</keyword>
<evidence type="ECO:0000256" key="3">
    <source>
        <dbReference type="ARBA" id="ARBA00022723"/>
    </source>
</evidence>
<evidence type="ECO:0000313" key="8">
    <source>
        <dbReference type="EMBL" id="OGI49753.1"/>
    </source>
</evidence>
<evidence type="ECO:0000256" key="6">
    <source>
        <dbReference type="SAM" id="SignalP"/>
    </source>
</evidence>
<comment type="caution">
    <text evidence="8">The sequence shown here is derived from an EMBL/GenBank/DDBJ whole genome shotgun (WGS) entry which is preliminary data.</text>
</comment>
<keyword evidence="2" id="KW-0349">Heme</keyword>
<evidence type="ECO:0000259" key="7">
    <source>
        <dbReference type="SMART" id="SM00887"/>
    </source>
</evidence>
<feature type="domain" description="Cytochrome c-552/DMSO reductase-like haem-binding" evidence="7">
    <location>
        <begin position="48"/>
        <end position="269"/>
    </location>
</feature>
<dbReference type="EMBL" id="MFTC01000089">
    <property type="protein sequence ID" value="OGI49753.1"/>
    <property type="molecule type" value="Genomic_DNA"/>
</dbReference>
<dbReference type="STRING" id="1817768.A3A87_10110"/>
<evidence type="ECO:0000256" key="5">
    <source>
        <dbReference type="ARBA" id="ARBA00023004"/>
    </source>
</evidence>
<dbReference type="GO" id="GO:0046872">
    <property type="term" value="F:metal ion binding"/>
    <property type="evidence" value="ECO:0007669"/>
    <property type="project" value="UniProtKB-KW"/>
</dbReference>
<feature type="chain" id="PRO_5009526876" description="Cytochrome c-552/DMSO reductase-like haem-binding domain-containing protein" evidence="6">
    <location>
        <begin position="29"/>
        <end position="279"/>
    </location>
</feature>
<reference evidence="8 9" key="1">
    <citation type="journal article" date="2016" name="Nat. Commun.">
        <title>Thousands of microbial genomes shed light on interconnected biogeochemical processes in an aquifer system.</title>
        <authorList>
            <person name="Anantharaman K."/>
            <person name="Brown C.T."/>
            <person name="Hug L.A."/>
            <person name="Sharon I."/>
            <person name="Castelle C.J."/>
            <person name="Probst A.J."/>
            <person name="Thomas B.C."/>
            <person name="Singh A."/>
            <person name="Wilkins M.J."/>
            <person name="Karaoz U."/>
            <person name="Brodie E.L."/>
            <person name="Williams K.H."/>
            <person name="Hubbard S.S."/>
            <person name="Banfield J.F."/>
        </authorList>
    </citation>
    <scope>NUCLEOTIDE SEQUENCE [LARGE SCALE GENOMIC DNA]</scope>
</reference>
<evidence type="ECO:0000313" key="9">
    <source>
        <dbReference type="Proteomes" id="UP000179037"/>
    </source>
</evidence>
<keyword evidence="6" id="KW-0732">Signal</keyword>
<evidence type="ECO:0000256" key="1">
    <source>
        <dbReference type="ARBA" id="ARBA00022448"/>
    </source>
</evidence>
<keyword evidence="4" id="KW-0249">Electron transport</keyword>
<dbReference type="Gene3D" id="2.60.40.1190">
    <property type="match status" value="1"/>
</dbReference>
<dbReference type="AlphaFoldDB" id="A0A1F6TXA9"/>
<gene>
    <name evidence="8" type="ORF">A3A87_10110</name>
</gene>
<evidence type="ECO:0000256" key="4">
    <source>
        <dbReference type="ARBA" id="ARBA00022982"/>
    </source>
</evidence>
<dbReference type="Pfam" id="PF09459">
    <property type="entry name" value="EB_dh"/>
    <property type="match status" value="1"/>
</dbReference>
<keyword evidence="5" id="KW-0408">Iron</keyword>
<protein>
    <recommendedName>
        <fullName evidence="7">Cytochrome c-552/DMSO reductase-like haem-binding domain-containing protein</fullName>
    </recommendedName>
</protein>
<proteinExistence type="predicted"/>
<dbReference type="Proteomes" id="UP000179037">
    <property type="component" value="Unassembled WGS sequence"/>
</dbReference>
<organism evidence="8 9">
    <name type="scientific">Candidatus Muproteobacteria bacterium RIFCSPLOWO2_01_FULL_60_18</name>
    <dbReference type="NCBI Taxonomy" id="1817768"/>
    <lineage>
        <taxon>Bacteria</taxon>
        <taxon>Pseudomonadati</taxon>
        <taxon>Pseudomonadota</taxon>
        <taxon>Candidatus Muproteobacteria</taxon>
    </lineage>
</organism>
<name>A0A1F6TXA9_9PROT</name>
<evidence type="ECO:0000256" key="2">
    <source>
        <dbReference type="ARBA" id="ARBA00022617"/>
    </source>
</evidence>
<sequence length="279" mass="30702">MKRGDDMKRFFLIIAVAGVLANAPVAGAAGLTVVSKFVAGDIPTTPIAAAWNKTKEVVVPMSSQIVAKPRVFDLPKGKSSVRRVSVRSVNNGKAIAFLLEWEDVTENSTVDNPAAYRDAAALEFPLQAGEKKKTHFAMGHEDMTVNMWQWKADLEDGRYKAVPIGASYPGEGQKHSIDTYQGRLYDLPKKQRKGPVEDLIAEGFNTLTLQDSQDVMGKGNWSGGKWRVVLYRSLATKDKEDVAFKKGGRNLIALAIWDGGNLEKDGQKSVTTWHELRVE</sequence>
<keyword evidence="1" id="KW-0813">Transport</keyword>